<protein>
    <submittedName>
        <fullName evidence="3">Uncharacterized protein</fullName>
    </submittedName>
</protein>
<dbReference type="Proteomes" id="UP000092445">
    <property type="component" value="Unassembled WGS sequence"/>
</dbReference>
<keyword evidence="4" id="KW-1185">Reference proteome</keyword>
<feature type="transmembrane region" description="Helical" evidence="2">
    <location>
        <begin position="38"/>
        <end position="58"/>
    </location>
</feature>
<dbReference type="AlphaFoldDB" id="A0A1A9ZRI7"/>
<reference evidence="3" key="2">
    <citation type="submission" date="2020-05" db="UniProtKB">
        <authorList>
            <consortium name="EnsemblMetazoa"/>
        </authorList>
    </citation>
    <scope>IDENTIFICATION</scope>
    <source>
        <strain evidence="3">IAEA</strain>
    </source>
</reference>
<evidence type="ECO:0000313" key="3">
    <source>
        <dbReference type="EnsemblMetazoa" id="GPAI022728-PA"/>
    </source>
</evidence>
<dbReference type="VEuPathDB" id="VectorBase:GPAI022728"/>
<organism evidence="3 4">
    <name type="scientific">Glossina pallidipes</name>
    <name type="common">Tsetse fly</name>
    <dbReference type="NCBI Taxonomy" id="7398"/>
    <lineage>
        <taxon>Eukaryota</taxon>
        <taxon>Metazoa</taxon>
        <taxon>Ecdysozoa</taxon>
        <taxon>Arthropoda</taxon>
        <taxon>Hexapoda</taxon>
        <taxon>Insecta</taxon>
        <taxon>Pterygota</taxon>
        <taxon>Neoptera</taxon>
        <taxon>Endopterygota</taxon>
        <taxon>Diptera</taxon>
        <taxon>Brachycera</taxon>
        <taxon>Muscomorpha</taxon>
        <taxon>Hippoboscoidea</taxon>
        <taxon>Glossinidae</taxon>
        <taxon>Glossina</taxon>
    </lineage>
</organism>
<proteinExistence type="predicted"/>
<evidence type="ECO:0000256" key="1">
    <source>
        <dbReference type="SAM" id="MobiDB-lite"/>
    </source>
</evidence>
<dbReference type="EnsemblMetazoa" id="GPAI022728-RA">
    <property type="protein sequence ID" value="GPAI022728-PA"/>
    <property type="gene ID" value="GPAI022728"/>
</dbReference>
<reference evidence="4" key="1">
    <citation type="submission" date="2014-03" db="EMBL/GenBank/DDBJ databases">
        <authorList>
            <person name="Aksoy S."/>
            <person name="Warren W."/>
            <person name="Wilson R.K."/>
        </authorList>
    </citation>
    <scope>NUCLEOTIDE SEQUENCE [LARGE SCALE GENOMIC DNA]</scope>
    <source>
        <strain evidence="4">IAEA</strain>
    </source>
</reference>
<feature type="compositionally biased region" description="Low complexity" evidence="1">
    <location>
        <begin position="74"/>
        <end position="91"/>
    </location>
</feature>
<keyword evidence="2" id="KW-0472">Membrane</keyword>
<sequence>MSSLNGSPGYTSSSSSESASLSEVSFSTGSSASKLTGVWSSLGLLLALLPELFASMALRTIEGRFLLGRDSRSRSSNSLRKSRLRSSSAVP</sequence>
<evidence type="ECO:0000256" key="2">
    <source>
        <dbReference type="SAM" id="Phobius"/>
    </source>
</evidence>
<feature type="region of interest" description="Disordered" evidence="1">
    <location>
        <begin position="71"/>
        <end position="91"/>
    </location>
</feature>
<accession>A0A1A9ZRI7</accession>
<keyword evidence="2" id="KW-0812">Transmembrane</keyword>
<name>A0A1A9ZRI7_GLOPL</name>
<keyword evidence="2" id="KW-1133">Transmembrane helix</keyword>
<evidence type="ECO:0000313" key="4">
    <source>
        <dbReference type="Proteomes" id="UP000092445"/>
    </source>
</evidence>